<dbReference type="SUPFAM" id="SSF52540">
    <property type="entry name" value="P-loop containing nucleoside triphosphate hydrolases"/>
    <property type="match status" value="1"/>
</dbReference>
<dbReference type="AlphaFoldDB" id="A0A4V2PGT8"/>
<dbReference type="OrthoDB" id="5638848at2"/>
<evidence type="ECO:0000313" key="2">
    <source>
        <dbReference type="Proteomes" id="UP000295707"/>
    </source>
</evidence>
<accession>A0A4V2PGT8</accession>
<reference evidence="1 2" key="1">
    <citation type="submission" date="2019-03" db="EMBL/GenBank/DDBJ databases">
        <title>Genomic Encyclopedia of Type Strains, Phase IV (KMG-IV): sequencing the most valuable type-strain genomes for metagenomic binning, comparative biology and taxonomic classification.</title>
        <authorList>
            <person name="Goeker M."/>
        </authorList>
    </citation>
    <scope>NUCLEOTIDE SEQUENCE [LARGE SCALE GENOMIC DNA]</scope>
    <source>
        <strain evidence="1 2">DSM 19610</strain>
    </source>
</reference>
<keyword evidence="2" id="KW-1185">Reference proteome</keyword>
<proteinExistence type="predicted"/>
<organism evidence="1 2">
    <name type="scientific">Thiogranum longum</name>
    <dbReference type="NCBI Taxonomy" id="1537524"/>
    <lineage>
        <taxon>Bacteria</taxon>
        <taxon>Pseudomonadati</taxon>
        <taxon>Pseudomonadota</taxon>
        <taxon>Gammaproteobacteria</taxon>
        <taxon>Chromatiales</taxon>
        <taxon>Ectothiorhodospiraceae</taxon>
        <taxon>Thiogranum</taxon>
    </lineage>
</organism>
<protein>
    <submittedName>
        <fullName evidence="1">Uncharacterized protein</fullName>
    </submittedName>
</protein>
<comment type="caution">
    <text evidence="1">The sequence shown here is derived from an EMBL/GenBank/DDBJ whole genome shotgun (WGS) entry which is preliminary data.</text>
</comment>
<name>A0A4V2PGT8_9GAMM</name>
<dbReference type="EMBL" id="SMFX01000001">
    <property type="protein sequence ID" value="TCK18106.1"/>
    <property type="molecule type" value="Genomic_DNA"/>
</dbReference>
<gene>
    <name evidence="1" type="ORF">DFR30_1365</name>
</gene>
<evidence type="ECO:0000313" key="1">
    <source>
        <dbReference type="EMBL" id="TCK18106.1"/>
    </source>
</evidence>
<dbReference type="RefSeq" id="WP_132971933.1">
    <property type="nucleotide sequence ID" value="NZ_SMFX01000001.1"/>
</dbReference>
<sequence>MGEIIEITGIPGVGKTTLVNELSGLCGENCCIYNDAMILPWSDSLYSSELLTRFVCDALLVFYGFRSGWMGLALMKYTGRVLFNRKMSIWFKLRVFGNIVRKLGRIQYCKENLGNLRVFIDEGLGHVPFNLQDYHENADITCISEYYKYAKKFTADSRLIVLDDEGVDVFERLLDRGHARTYNRSVEWAKKFNLINKEVITAIKREAICAFKDVRVIKINDNTASYIAQEAVG</sequence>
<dbReference type="Proteomes" id="UP000295707">
    <property type="component" value="Unassembled WGS sequence"/>
</dbReference>
<dbReference type="InterPro" id="IPR027417">
    <property type="entry name" value="P-loop_NTPase"/>
</dbReference>